<dbReference type="RefSeq" id="XP_007412839.1">
    <property type="nucleotide sequence ID" value="XM_007412777.1"/>
</dbReference>
<evidence type="ECO:0008006" key="3">
    <source>
        <dbReference type="Google" id="ProtNLM"/>
    </source>
</evidence>
<dbReference type="InParanoid" id="F4RU83"/>
<reference evidence="2" key="1">
    <citation type="journal article" date="2011" name="Proc. Natl. Acad. Sci. U.S.A.">
        <title>Obligate biotrophy features unraveled by the genomic analysis of rust fungi.</title>
        <authorList>
            <person name="Duplessis S."/>
            <person name="Cuomo C.A."/>
            <person name="Lin Y.-C."/>
            <person name="Aerts A."/>
            <person name="Tisserant E."/>
            <person name="Veneault-Fourrey C."/>
            <person name="Joly D.L."/>
            <person name="Hacquard S."/>
            <person name="Amselem J."/>
            <person name="Cantarel B.L."/>
            <person name="Chiu R."/>
            <person name="Coutinho P.M."/>
            <person name="Feau N."/>
            <person name="Field M."/>
            <person name="Frey P."/>
            <person name="Gelhaye E."/>
            <person name="Goldberg J."/>
            <person name="Grabherr M.G."/>
            <person name="Kodira C.D."/>
            <person name="Kohler A."/>
            <person name="Kuees U."/>
            <person name="Lindquist E.A."/>
            <person name="Lucas S.M."/>
            <person name="Mago R."/>
            <person name="Mauceli E."/>
            <person name="Morin E."/>
            <person name="Murat C."/>
            <person name="Pangilinan J.L."/>
            <person name="Park R."/>
            <person name="Pearson M."/>
            <person name="Quesneville H."/>
            <person name="Rouhier N."/>
            <person name="Sakthikumar S."/>
            <person name="Salamov A.A."/>
            <person name="Schmutz J."/>
            <person name="Selles B."/>
            <person name="Shapiro H."/>
            <person name="Tanguay P."/>
            <person name="Tuskan G.A."/>
            <person name="Henrissat B."/>
            <person name="Van de Peer Y."/>
            <person name="Rouze P."/>
            <person name="Ellis J.G."/>
            <person name="Dodds P.N."/>
            <person name="Schein J.E."/>
            <person name="Zhong S."/>
            <person name="Hamelin R.C."/>
            <person name="Grigoriev I.V."/>
            <person name="Szabo L.J."/>
            <person name="Martin F."/>
        </authorList>
    </citation>
    <scope>NUCLEOTIDE SEQUENCE [LARGE SCALE GENOMIC DNA]</scope>
    <source>
        <strain evidence="2">98AG31 / pathotype 3-4-7</strain>
    </source>
</reference>
<accession>F4RU83</accession>
<keyword evidence="2" id="KW-1185">Reference proteome</keyword>
<proteinExistence type="predicted"/>
<dbReference type="KEGG" id="mlr:MELLADRAFT_108782"/>
<dbReference type="AlphaFoldDB" id="F4RU83"/>
<gene>
    <name evidence="1" type="ORF">MELLADRAFT_108782</name>
</gene>
<dbReference type="VEuPathDB" id="FungiDB:MELLADRAFT_108782"/>
<dbReference type="SUPFAM" id="SSF57850">
    <property type="entry name" value="RING/U-box"/>
    <property type="match status" value="1"/>
</dbReference>
<dbReference type="OrthoDB" id="10434843at2759"/>
<organism evidence="2">
    <name type="scientific">Melampsora larici-populina (strain 98AG31 / pathotype 3-4-7)</name>
    <name type="common">Poplar leaf rust fungus</name>
    <dbReference type="NCBI Taxonomy" id="747676"/>
    <lineage>
        <taxon>Eukaryota</taxon>
        <taxon>Fungi</taxon>
        <taxon>Dikarya</taxon>
        <taxon>Basidiomycota</taxon>
        <taxon>Pucciniomycotina</taxon>
        <taxon>Pucciniomycetes</taxon>
        <taxon>Pucciniales</taxon>
        <taxon>Melampsoraceae</taxon>
        <taxon>Melampsora</taxon>
    </lineage>
</organism>
<dbReference type="GeneID" id="18923566"/>
<evidence type="ECO:0000313" key="1">
    <source>
        <dbReference type="EMBL" id="EGG04046.1"/>
    </source>
</evidence>
<protein>
    <recommendedName>
        <fullName evidence="3">RING-type domain-containing protein</fullName>
    </recommendedName>
</protein>
<evidence type="ECO:0000313" key="2">
    <source>
        <dbReference type="Proteomes" id="UP000001072"/>
    </source>
</evidence>
<dbReference type="EMBL" id="GL883121">
    <property type="protein sequence ID" value="EGG04046.1"/>
    <property type="molecule type" value="Genomic_DNA"/>
</dbReference>
<dbReference type="Proteomes" id="UP000001072">
    <property type="component" value="Unassembled WGS sequence"/>
</dbReference>
<dbReference type="HOGENOM" id="CLU_1982074_0_0_1"/>
<name>F4RU83_MELLP</name>
<sequence length="126" mass="13929">MDGLGPCLKATGPRPFGGRVSTTIWPQQRVTQCGSPEWFSLYVFVCHTADLSHVVHQNSDLPEADQDKCPICAGIFQAGNCYIPLSCHAAYWLHKACLTELAVYSCDFLCPLCCKQRMIRSLGAVY</sequence>